<accession>A0A3A1YPQ7</accession>
<keyword evidence="3" id="KW-1185">Reference proteome</keyword>
<dbReference type="PANTHER" id="PTHR35339">
    <property type="entry name" value="LINALOOL DEHYDRATASE_ISOMERASE DOMAIN-CONTAINING PROTEIN"/>
    <property type="match status" value="1"/>
</dbReference>
<dbReference type="OrthoDB" id="9813465at2"/>
<dbReference type="Pfam" id="PF10022">
    <property type="entry name" value="DUF2264"/>
    <property type="match status" value="2"/>
</dbReference>
<dbReference type="InterPro" id="IPR049349">
    <property type="entry name" value="DUF2264_N"/>
</dbReference>
<evidence type="ECO:0000259" key="1">
    <source>
        <dbReference type="Pfam" id="PF10022"/>
    </source>
</evidence>
<dbReference type="EMBL" id="NRJG01000029">
    <property type="protein sequence ID" value="RIY39595.1"/>
    <property type="molecule type" value="Genomic_DNA"/>
</dbReference>
<dbReference type="Proteomes" id="UP000265916">
    <property type="component" value="Unassembled WGS sequence"/>
</dbReference>
<dbReference type="PANTHER" id="PTHR35339:SF4">
    <property type="entry name" value="LINALOOL DEHYDRATASE_ISOMERASE DOMAIN-CONTAINING PROTEIN"/>
    <property type="match status" value="1"/>
</dbReference>
<feature type="domain" description="DUF2264" evidence="1">
    <location>
        <begin position="88"/>
        <end position="254"/>
    </location>
</feature>
<evidence type="ECO:0000313" key="3">
    <source>
        <dbReference type="Proteomes" id="UP000265916"/>
    </source>
</evidence>
<dbReference type="RefSeq" id="WP_119530298.1">
    <property type="nucleotide sequence ID" value="NZ_JBHSSP010000022.1"/>
</dbReference>
<gene>
    <name evidence="2" type="ORF">CKF58_01885</name>
</gene>
<comment type="caution">
    <text evidence="2">The sequence shown here is derived from an EMBL/GenBank/DDBJ whole genome shotgun (WGS) entry which is preliminary data.</text>
</comment>
<dbReference type="AlphaFoldDB" id="A0A3A1YPQ7"/>
<reference evidence="2 3" key="1">
    <citation type="submission" date="2017-08" db="EMBL/GenBank/DDBJ databases">
        <title>Reclassification of Bisgaard taxon 37 and 44.</title>
        <authorList>
            <person name="Christensen H."/>
        </authorList>
    </citation>
    <scope>NUCLEOTIDE SEQUENCE [LARGE SCALE GENOMIC DNA]</scope>
    <source>
        <strain evidence="2 3">111</strain>
    </source>
</reference>
<organism evidence="2 3">
    <name type="scientific">Psittacicella hinzii</name>
    <dbReference type="NCBI Taxonomy" id="2028575"/>
    <lineage>
        <taxon>Bacteria</taxon>
        <taxon>Pseudomonadati</taxon>
        <taxon>Pseudomonadota</taxon>
        <taxon>Gammaproteobacteria</taxon>
        <taxon>Pasteurellales</taxon>
        <taxon>Psittacicellaceae</taxon>
        <taxon>Psittacicella</taxon>
    </lineage>
</organism>
<dbReference type="InterPro" id="IPR016624">
    <property type="entry name" value="UCP014753"/>
</dbReference>
<proteinExistence type="predicted"/>
<name>A0A3A1YPQ7_9GAMM</name>
<sequence>MRDYTTEIPALERPFLAHEHPKWSDNLAHAWQQLKYWPSLRGYYKNQTAYSAVLTQANTYLAAALPAQLSAVNPVTQQSWLYQHVRLTSEYLLDAFCQHYASCNFTRACYPGWPAEQGIVSDAIEGVTRMIPLIAAYLVHAKQEEDKPQASTKLALDYQRLETYRQALRTCILHATDPDDKGYWGKIHDYSQLICEAHDVALAIWLTKDQIFVHLPHQDKQQILTWLQAISSKATVDNNWHLFIVLIQMVAADLADPIQKRSDYPFRDPVAASLLDNIDTQAILDGQAEQNLALEAPAGWKLFPEFYSKFVAVDKYQRVLDFYTNEGWWRDGAKGDYDFYNSWGFYYSLYWLEQIDPNFTGPFIKYAAQAWANKARYLFTPHSVAFFGRSVPYRLACSTGLLITDALAGQANGQHLRAFLSPNCYYISNQALAHGMVSAGFYGNDRRLQDPYSGPASAFWSLRSYIILLCTGNKTGAWTTDFVPLPVEQGDFQVEIPAIGLTITGNQETQEVVAQFASSKYKYDPATSKLLGQNSYTQLKEKIIGRSFRPKNNLLRKGFTRWSSKLDLYK</sequence>
<evidence type="ECO:0000313" key="2">
    <source>
        <dbReference type="EMBL" id="RIY39595.1"/>
    </source>
</evidence>
<feature type="domain" description="DUF2264" evidence="1">
    <location>
        <begin position="314"/>
        <end position="480"/>
    </location>
</feature>
<protein>
    <recommendedName>
        <fullName evidence="1">DUF2264 domain-containing protein</fullName>
    </recommendedName>
</protein>